<evidence type="ECO:0000256" key="7">
    <source>
        <dbReference type="SAM" id="Phobius"/>
    </source>
</evidence>
<feature type="transmembrane region" description="Helical" evidence="7">
    <location>
        <begin position="107"/>
        <end position="125"/>
    </location>
</feature>
<keyword evidence="4 7" id="KW-0812">Transmembrane</keyword>
<dbReference type="GO" id="GO:0005886">
    <property type="term" value="C:plasma membrane"/>
    <property type="evidence" value="ECO:0007669"/>
    <property type="project" value="UniProtKB-SubCell"/>
</dbReference>
<evidence type="ECO:0000256" key="6">
    <source>
        <dbReference type="ARBA" id="ARBA00023136"/>
    </source>
</evidence>
<dbReference type="EMBL" id="LAZR01031211">
    <property type="protein sequence ID" value="KKL54405.1"/>
    <property type="molecule type" value="Genomic_DNA"/>
</dbReference>
<feature type="transmembrane region" description="Helical" evidence="7">
    <location>
        <begin position="64"/>
        <end position="86"/>
    </location>
</feature>
<dbReference type="InterPro" id="IPR052049">
    <property type="entry name" value="Electron_transfer_protein"/>
</dbReference>
<name>A0A0F9FAS2_9ZZZZ</name>
<evidence type="ECO:0000313" key="8">
    <source>
        <dbReference type="EMBL" id="KKL54405.1"/>
    </source>
</evidence>
<reference evidence="8" key="1">
    <citation type="journal article" date="2015" name="Nature">
        <title>Complex archaea that bridge the gap between prokaryotes and eukaryotes.</title>
        <authorList>
            <person name="Spang A."/>
            <person name="Saw J.H."/>
            <person name="Jorgensen S.L."/>
            <person name="Zaremba-Niedzwiedzka K."/>
            <person name="Martijn J."/>
            <person name="Lind A.E."/>
            <person name="van Eijk R."/>
            <person name="Schleper C."/>
            <person name="Guy L."/>
            <person name="Ettema T.J."/>
        </authorList>
    </citation>
    <scope>NUCLEOTIDE SEQUENCE</scope>
</reference>
<dbReference type="PANTHER" id="PTHR34856:SF2">
    <property type="entry name" value="PROTEIN NRFD"/>
    <property type="match status" value="1"/>
</dbReference>
<keyword evidence="3" id="KW-1003">Cell membrane</keyword>
<evidence type="ECO:0000256" key="3">
    <source>
        <dbReference type="ARBA" id="ARBA00022475"/>
    </source>
</evidence>
<comment type="caution">
    <text evidence="8">The sequence shown here is derived from an EMBL/GenBank/DDBJ whole genome shotgun (WGS) entry which is preliminary data.</text>
</comment>
<protein>
    <recommendedName>
        <fullName evidence="9">Polysulfide reductase NrfD</fullName>
    </recommendedName>
</protein>
<proteinExistence type="inferred from homology"/>
<evidence type="ECO:0000256" key="2">
    <source>
        <dbReference type="ARBA" id="ARBA00008929"/>
    </source>
</evidence>
<comment type="similarity">
    <text evidence="2">Belongs to the NrfD family.</text>
</comment>
<feature type="transmembrane region" description="Helical" evidence="7">
    <location>
        <begin position="26"/>
        <end position="52"/>
    </location>
</feature>
<organism evidence="8">
    <name type="scientific">marine sediment metagenome</name>
    <dbReference type="NCBI Taxonomy" id="412755"/>
    <lineage>
        <taxon>unclassified sequences</taxon>
        <taxon>metagenomes</taxon>
        <taxon>ecological metagenomes</taxon>
    </lineage>
</organism>
<evidence type="ECO:0000256" key="5">
    <source>
        <dbReference type="ARBA" id="ARBA00022989"/>
    </source>
</evidence>
<evidence type="ECO:0008006" key="9">
    <source>
        <dbReference type="Google" id="ProtNLM"/>
    </source>
</evidence>
<evidence type="ECO:0000256" key="1">
    <source>
        <dbReference type="ARBA" id="ARBA00004651"/>
    </source>
</evidence>
<dbReference type="AlphaFoldDB" id="A0A0F9FAS2"/>
<evidence type="ECO:0000256" key="4">
    <source>
        <dbReference type="ARBA" id="ARBA00022692"/>
    </source>
</evidence>
<comment type="subcellular location">
    <subcellularLocation>
        <location evidence="1">Cell membrane</location>
        <topology evidence="1">Multi-pass membrane protein</topology>
    </subcellularLocation>
</comment>
<gene>
    <name evidence="8" type="ORF">LCGC14_2265740</name>
</gene>
<feature type="transmembrane region" description="Helical" evidence="7">
    <location>
        <begin position="172"/>
        <end position="190"/>
    </location>
</feature>
<feature type="transmembrane region" description="Helical" evidence="7">
    <location>
        <begin position="145"/>
        <end position="165"/>
    </location>
</feature>
<dbReference type="Pfam" id="PF03916">
    <property type="entry name" value="NrfD"/>
    <property type="match status" value="1"/>
</dbReference>
<keyword evidence="5 7" id="KW-1133">Transmembrane helix</keyword>
<sequence length="251" mass="28244">MAILSAELYFTVKITRGKANERDEKIAKWLGILAVPYALWIVHAFTGAIFGVVKAREMWNTPMLPIHFVISAIASGFALVILVAVVTSKIEKRELLDREAFNHMGKLLAFFVLVTLFLDFFDYFILRYSGTKEAMEIWHILTERYTILFVMNIGGLTLAFLILLFKRGRTPNGLLIASSIIQLAIMAYRIDLVSVGQLAPLYPGMGELYYYPTLSEISVALGIVALIILLYTVLSKIIPMEEVVPESGVWF</sequence>
<keyword evidence="6 7" id="KW-0472">Membrane</keyword>
<dbReference type="PANTHER" id="PTHR34856">
    <property type="entry name" value="PROTEIN NRFD"/>
    <property type="match status" value="1"/>
</dbReference>
<accession>A0A0F9FAS2</accession>
<dbReference type="InterPro" id="IPR005614">
    <property type="entry name" value="NrfD-like"/>
</dbReference>
<feature type="transmembrane region" description="Helical" evidence="7">
    <location>
        <begin position="210"/>
        <end position="234"/>
    </location>
</feature>
<dbReference type="Gene3D" id="1.20.1630.10">
    <property type="entry name" value="Formate dehydrogenase/DMSO reductase domain"/>
    <property type="match status" value="1"/>
</dbReference>